<keyword evidence="8" id="KW-0503">Monooxygenase</keyword>
<dbReference type="Pfam" id="PF00071">
    <property type="entry name" value="Ras"/>
    <property type="match status" value="1"/>
</dbReference>
<keyword evidence="15" id="KW-0732">Signal</keyword>
<evidence type="ECO:0000256" key="9">
    <source>
        <dbReference type="ARBA" id="ARBA00040889"/>
    </source>
</evidence>
<evidence type="ECO:0000313" key="19">
    <source>
        <dbReference type="EMBL" id="RXM36219.1"/>
    </source>
</evidence>
<dbReference type="SMART" id="SM00175">
    <property type="entry name" value="RAB"/>
    <property type="match status" value="1"/>
</dbReference>
<dbReference type="GO" id="GO:0004510">
    <property type="term" value="F:tryptophan 5-monooxygenase activity"/>
    <property type="evidence" value="ECO:0007669"/>
    <property type="project" value="TreeGrafter"/>
</dbReference>
<feature type="binding site" evidence="13">
    <location>
        <position position="1045"/>
    </location>
    <ligand>
        <name>Fe cation</name>
        <dbReference type="ChEBI" id="CHEBI:24875"/>
    </ligand>
</feature>
<dbReference type="CDD" id="cd04929">
    <property type="entry name" value="ACT_TPH"/>
    <property type="match status" value="1"/>
</dbReference>
<dbReference type="Gene3D" id="1.10.800.10">
    <property type="entry name" value="Aromatic amino acid hydroxylase"/>
    <property type="match status" value="1"/>
</dbReference>
<dbReference type="InterPro" id="IPR001806">
    <property type="entry name" value="Small_GTPase"/>
</dbReference>
<evidence type="ECO:0000256" key="1">
    <source>
        <dbReference type="ARBA" id="ARBA00001954"/>
    </source>
</evidence>
<dbReference type="SUPFAM" id="SSF56534">
    <property type="entry name" value="Aromatic aminoacid monoxygenases, catalytic and oligomerization domains"/>
    <property type="match status" value="1"/>
</dbReference>
<sequence length="1115" mass="127733">MPVCKLCAPMWCILASFLTKKLNIGGKRVNLAIWDTAGQERFHALGPIYYRDSNGAILVYDITDEDSFQKVVYEQDGIFIHSSTEDQDSLISGILRIIEKDGELVVEYKPLEDGVDLSNMLYAGKDSSSVVEWTQSPTDKTQKNAEHQHSCEAEWDMINTVSFKKKPYTNGEGTSNHVHERSKWAFFFNVIDLKTIKIKLEGWSHLVFCLKDETSLPALHFHQGGSDLFIDCLKKYVLINEFAYELSAVLLVEKACICMNDLPFVSPTDCSRRCDCSLTTDSSKELTQSLAYLLEENVTSDFSSPHTYHPVMSKLKKQIAVIKVLITGFNNQIKFRKDPYTTTMGGFSKVTNYLFDAFRGADVEHQQRPAAEMADILNEVIPGLEINHQEEPGFEVIKRIDLGTKPDVQRREPVSVEDWTKNMDTEGRIQNVHDLKQRIFNGKDVNRTDRTNTFYEGPDNPGLILLHDILMTYCMYDFDLGNVKGMSDFLSPVFYVMENEVDAFWCFVSFMDQMHHNFEEQMQGMKTQLIQLSTLLRLLDLAFWNYLESQDSGFLYFCFRWLLIRFKRAFSFQDVLRLWEVMWTGLPCQNFHLLVCCAILDSEKQKIMDEHYGFNEILKHINELSMKLDVEEVLRKAEAICFQIKNCKDLPYAVREILEVIPDTAAPAAEICEHRALGTRSPPNATCTDELQPNPVPNGRDGNSGRRETAPHVYELAHQYKSVFSKIEEAGKVKNKAADGGKMAVVFSLKNEVGCLVKALRIFQEKHVNLVHIESRKSKRRNSEVEIYADCDCSKKEFNELILVLKLHSSSITLNPPDSMWTEQEEEGGLDGVPWFPRKIAELDQCSHRVLMYGSELDADHPGFKDNVYRQRRKYFVDVAMNYKYGQPIPRVEYTEEEVKTWGTVFRELTKLYPTHACREYLKNLPLLMKHCGYREDNVPQLEDVSKFLKERSGFAVRPVAGYLSPRDFLAGLAYRVFNCTQYIRHGTDPLYTPEPDTCHELLGHMPLLADPKFAQFSQEIGLASLGASDEDVQKLATCYFFTIEFGLCKQEGQLRAYGAGLLSSIGELKHALSDKASVKQFDPRTTCNQECLITTFQDVYFVSESFEEAKDKMR</sequence>
<dbReference type="PROSITE" id="PS51421">
    <property type="entry name" value="RAS"/>
    <property type="match status" value="1"/>
</dbReference>
<dbReference type="Gene3D" id="3.40.50.300">
    <property type="entry name" value="P-loop containing nucleotide triphosphate hydrolases"/>
    <property type="match status" value="1"/>
</dbReference>
<feature type="domain" description="Biopterin-dependent aromatic amino acid hydroxylase family profile" evidence="17">
    <location>
        <begin position="821"/>
        <end position="1115"/>
    </location>
</feature>
<evidence type="ECO:0000256" key="3">
    <source>
        <dbReference type="ARBA" id="ARBA00022468"/>
    </source>
</evidence>
<dbReference type="Proteomes" id="UP000289886">
    <property type="component" value="Unassembled WGS sequence"/>
</dbReference>
<proteinExistence type="inferred from homology"/>
<feature type="binding site" evidence="13">
    <location>
        <position position="1005"/>
    </location>
    <ligand>
        <name>Fe cation</name>
        <dbReference type="ChEBI" id="CHEBI:24875"/>
    </ligand>
</feature>
<comment type="caution">
    <text evidence="19">The sequence shown here is derived from an EMBL/GenBank/DDBJ whole genome shotgun (WGS) entry which is preliminary data.</text>
</comment>
<keyword evidence="6" id="KW-0560">Oxidoreductase</keyword>
<dbReference type="SUPFAM" id="SSF47923">
    <property type="entry name" value="Ypt/Rab-GAP domain of gyp1p"/>
    <property type="match status" value="2"/>
</dbReference>
<evidence type="ECO:0000256" key="13">
    <source>
        <dbReference type="PIRSR" id="PIRSR601273-2"/>
    </source>
</evidence>
<feature type="binding site" evidence="12">
    <location>
        <position position="993"/>
    </location>
    <ligand>
        <name>L-tryptophan</name>
        <dbReference type="ChEBI" id="CHEBI:57912"/>
    </ligand>
</feature>
<keyword evidence="5" id="KW-0547">Nucleotide-binding</keyword>
<dbReference type="InterPro" id="IPR001273">
    <property type="entry name" value="ArAA_hydroxylase"/>
</dbReference>
<dbReference type="PROSITE" id="PS51419">
    <property type="entry name" value="RAB"/>
    <property type="match status" value="1"/>
</dbReference>
<dbReference type="PRINTS" id="PR00372">
    <property type="entry name" value="FYWHYDRXLASE"/>
</dbReference>
<dbReference type="GO" id="GO:0043005">
    <property type="term" value="C:neuron projection"/>
    <property type="evidence" value="ECO:0007669"/>
    <property type="project" value="TreeGrafter"/>
</dbReference>
<evidence type="ECO:0000256" key="2">
    <source>
        <dbReference type="ARBA" id="ARBA00009712"/>
    </source>
</evidence>
<dbReference type="GO" id="GO:0046189">
    <property type="term" value="P:phenol-containing compound biosynthetic process"/>
    <property type="evidence" value="ECO:0007669"/>
    <property type="project" value="UniProtKB-ARBA"/>
</dbReference>
<feature type="binding site" evidence="12">
    <location>
        <position position="963"/>
    </location>
    <ligand>
        <name>L-tryptophan</name>
        <dbReference type="ChEBI" id="CHEBI:57912"/>
    </ligand>
</feature>
<dbReference type="InterPro" id="IPR019774">
    <property type="entry name" value="Aromatic-AA_hydroxylase_C"/>
</dbReference>
<feature type="binding site" evidence="13">
    <location>
        <position position="1000"/>
    </location>
    <ligand>
        <name>Fe cation</name>
        <dbReference type="ChEBI" id="CHEBI:24875"/>
    </ligand>
</feature>
<dbReference type="Gene3D" id="1.10.472.80">
    <property type="entry name" value="Ypt/Rab-GAP domain of gyp1p, domain 3"/>
    <property type="match status" value="1"/>
</dbReference>
<evidence type="ECO:0000259" key="17">
    <source>
        <dbReference type="PROSITE" id="PS51410"/>
    </source>
</evidence>
<feature type="region of interest" description="Disordered" evidence="14">
    <location>
        <begin position="683"/>
        <end position="707"/>
    </location>
</feature>
<reference evidence="19 20" key="1">
    <citation type="submission" date="2019-01" db="EMBL/GenBank/DDBJ databases">
        <title>Draft Genome and Complete Hox-Cluster Characterization of the Sterlet Sturgeon (Acipenser ruthenus).</title>
        <authorList>
            <person name="Wei Q."/>
        </authorList>
    </citation>
    <scope>NUCLEOTIDE SEQUENCE [LARGE SCALE GENOMIC DNA]</scope>
    <source>
        <strain evidence="19">WHYD16114868_AA</strain>
        <tissue evidence="19">Blood</tissue>
    </source>
</reference>
<keyword evidence="20" id="KW-1185">Reference proteome</keyword>
<dbReference type="Pfam" id="PF00351">
    <property type="entry name" value="Biopterin_H"/>
    <property type="match status" value="1"/>
</dbReference>
<dbReference type="GO" id="GO:0005737">
    <property type="term" value="C:cytoplasm"/>
    <property type="evidence" value="ECO:0007669"/>
    <property type="project" value="UniProtKB-ARBA"/>
</dbReference>
<feature type="domain" description="Rab-GAP TBC" evidence="16">
    <location>
        <begin position="409"/>
        <end position="586"/>
    </location>
</feature>
<dbReference type="InterPro" id="IPR002912">
    <property type="entry name" value="ACT_dom"/>
</dbReference>
<organism evidence="19 20">
    <name type="scientific">Acipenser ruthenus</name>
    <name type="common">Sterlet sturgeon</name>
    <dbReference type="NCBI Taxonomy" id="7906"/>
    <lineage>
        <taxon>Eukaryota</taxon>
        <taxon>Metazoa</taxon>
        <taxon>Chordata</taxon>
        <taxon>Craniata</taxon>
        <taxon>Vertebrata</taxon>
        <taxon>Euteleostomi</taxon>
        <taxon>Actinopterygii</taxon>
        <taxon>Chondrostei</taxon>
        <taxon>Acipenseriformes</taxon>
        <taxon>Acipenseridae</taxon>
        <taxon>Acipenser</taxon>
    </lineage>
</organism>
<dbReference type="PROSITE" id="PS51410">
    <property type="entry name" value="BH4_AAA_HYDROXYL_2"/>
    <property type="match status" value="1"/>
</dbReference>
<evidence type="ECO:0000256" key="4">
    <source>
        <dbReference type="ARBA" id="ARBA00022723"/>
    </source>
</evidence>
<dbReference type="FunFam" id="1.10.472.80:FF:000005">
    <property type="entry name" value="TBC1 domain family member 15"/>
    <property type="match status" value="1"/>
</dbReference>
<evidence type="ECO:0000259" key="18">
    <source>
        <dbReference type="PROSITE" id="PS51671"/>
    </source>
</evidence>
<keyword evidence="3" id="KW-0343">GTPase activation</keyword>
<evidence type="ECO:0000256" key="11">
    <source>
        <dbReference type="ARBA" id="ARBA00062416"/>
    </source>
</evidence>
<dbReference type="SMART" id="SM00164">
    <property type="entry name" value="TBC"/>
    <property type="match status" value="1"/>
</dbReference>
<dbReference type="InterPro" id="IPR036951">
    <property type="entry name" value="ArAA_hydroxylase_sf"/>
</dbReference>
<dbReference type="PROSITE" id="PS50086">
    <property type="entry name" value="TBC_RABGAP"/>
    <property type="match status" value="1"/>
</dbReference>
<evidence type="ECO:0000256" key="14">
    <source>
        <dbReference type="SAM" id="MobiDB-lite"/>
    </source>
</evidence>
<evidence type="ECO:0000313" key="20">
    <source>
        <dbReference type="Proteomes" id="UP000289886"/>
    </source>
</evidence>
<accession>A0A444UM01</accession>
<keyword evidence="4 13" id="KW-0479">Metal-binding</keyword>
<dbReference type="CDD" id="cd03346">
    <property type="entry name" value="eu_TrpOH"/>
    <property type="match status" value="1"/>
</dbReference>
<feature type="binding site" evidence="12">
    <location>
        <position position="1094"/>
    </location>
    <ligand>
        <name>L-tryptophan</name>
        <dbReference type="ChEBI" id="CHEBI:57912"/>
    </ligand>
</feature>
<dbReference type="InterPro" id="IPR035969">
    <property type="entry name" value="Rab-GAP_TBC_sf"/>
</dbReference>
<evidence type="ECO:0000256" key="8">
    <source>
        <dbReference type="ARBA" id="ARBA00023033"/>
    </source>
</evidence>
<evidence type="ECO:0000256" key="5">
    <source>
        <dbReference type="ARBA" id="ARBA00022741"/>
    </source>
</evidence>
<evidence type="ECO:0000256" key="15">
    <source>
        <dbReference type="SAM" id="SignalP"/>
    </source>
</evidence>
<name>A0A444UM01_ACIRT</name>
<dbReference type="SUPFAM" id="SSF52540">
    <property type="entry name" value="P-loop containing nucleoside triphosphate hydrolases"/>
    <property type="match status" value="1"/>
</dbReference>
<dbReference type="PANTHER" id="PTHR11473:SF16">
    <property type="entry name" value="TRYPTOPHAN 5-HYDROXYLASE 2"/>
    <property type="match status" value="1"/>
</dbReference>
<keyword evidence="7 13" id="KW-0408">Iron</keyword>
<feature type="chain" id="PRO_5019431644" description="Tryptophan 5-hydroxylase 2" evidence="15">
    <location>
        <begin position="16"/>
        <end position="1115"/>
    </location>
</feature>
<comment type="subunit">
    <text evidence="11">Interacts with DNAJC12.</text>
</comment>
<evidence type="ECO:0000259" key="16">
    <source>
        <dbReference type="PROSITE" id="PS50086"/>
    </source>
</evidence>
<feature type="domain" description="ACT" evidence="18">
    <location>
        <begin position="744"/>
        <end position="819"/>
    </location>
</feature>
<evidence type="ECO:0000256" key="7">
    <source>
        <dbReference type="ARBA" id="ARBA00023004"/>
    </source>
</evidence>
<feature type="binding site" evidence="12">
    <location>
        <position position="985"/>
    </location>
    <ligand>
        <name>L-tryptophan</name>
        <dbReference type="ChEBI" id="CHEBI:57912"/>
    </ligand>
</feature>
<comment type="cofactor">
    <cofactor evidence="1 13">
        <name>Fe(2+)</name>
        <dbReference type="ChEBI" id="CHEBI:29033"/>
    </cofactor>
</comment>
<comment type="similarity">
    <text evidence="2">Belongs to the biopterin-dependent aromatic amino acid hydroxylase family.</text>
</comment>
<feature type="binding site" evidence="12">
    <location>
        <position position="1064"/>
    </location>
    <ligand>
        <name>L-tryptophan</name>
        <dbReference type="ChEBI" id="CHEBI:57912"/>
    </ligand>
</feature>
<dbReference type="FunFam" id="1.10.800.10:FF:000004">
    <property type="entry name" value="Tyrosine 3-monooxygenase"/>
    <property type="match status" value="1"/>
</dbReference>
<dbReference type="Pfam" id="PF00566">
    <property type="entry name" value="RabGAP-TBC"/>
    <property type="match status" value="1"/>
</dbReference>
<dbReference type="GO" id="GO:0005506">
    <property type="term" value="F:iron ion binding"/>
    <property type="evidence" value="ECO:0007669"/>
    <property type="project" value="InterPro"/>
</dbReference>
<dbReference type="GO" id="GO:0005525">
    <property type="term" value="F:GTP binding"/>
    <property type="evidence" value="ECO:0007669"/>
    <property type="project" value="InterPro"/>
</dbReference>
<evidence type="ECO:0000256" key="12">
    <source>
        <dbReference type="PIRSR" id="PIRSR601273-1"/>
    </source>
</evidence>
<dbReference type="InterPro" id="IPR036329">
    <property type="entry name" value="Aro-AA_hydroxylase_C_sf"/>
</dbReference>
<dbReference type="SUPFAM" id="SSF55021">
    <property type="entry name" value="ACT-like"/>
    <property type="match status" value="1"/>
</dbReference>
<dbReference type="InterPro" id="IPR018301">
    <property type="entry name" value="ArAA_hydroxylase_Fe/CU_BS"/>
</dbReference>
<evidence type="ECO:0000256" key="6">
    <source>
        <dbReference type="ARBA" id="ARBA00023002"/>
    </source>
</evidence>
<dbReference type="InterPro" id="IPR000195">
    <property type="entry name" value="Rab-GAP-TBC_dom"/>
</dbReference>
<dbReference type="InterPro" id="IPR041904">
    <property type="entry name" value="TrpOH_cat"/>
</dbReference>
<feature type="signal peptide" evidence="15">
    <location>
        <begin position="1"/>
        <end position="15"/>
    </location>
</feature>
<gene>
    <name evidence="19" type="ORF">EOD39_12113</name>
</gene>
<dbReference type="PANTHER" id="PTHR11473">
    <property type="entry name" value="AROMATIC AMINO ACID HYDROXYLASE"/>
    <property type="match status" value="1"/>
</dbReference>
<protein>
    <recommendedName>
        <fullName evidence="9">Tryptophan 5-hydroxylase 2</fullName>
    </recommendedName>
    <alternativeName>
        <fullName evidence="10">Tryptophan 5-monooxygenase 2</fullName>
    </alternativeName>
</protein>
<dbReference type="InterPro" id="IPR045865">
    <property type="entry name" value="ACT-like_dom_sf"/>
</dbReference>
<dbReference type="GO" id="GO:0009072">
    <property type="term" value="P:aromatic amino acid metabolic process"/>
    <property type="evidence" value="ECO:0007669"/>
    <property type="project" value="InterPro"/>
</dbReference>
<evidence type="ECO:0000256" key="10">
    <source>
        <dbReference type="ARBA" id="ARBA00042662"/>
    </source>
</evidence>
<dbReference type="GO" id="GO:0003924">
    <property type="term" value="F:GTPase activity"/>
    <property type="evidence" value="ECO:0007669"/>
    <property type="project" value="InterPro"/>
</dbReference>
<dbReference type="PROSITE" id="PS00367">
    <property type="entry name" value="BH4_AAA_HYDROXYL_1"/>
    <property type="match status" value="1"/>
</dbReference>
<dbReference type="InterPro" id="IPR027417">
    <property type="entry name" value="P-loop_NTPase"/>
</dbReference>
<dbReference type="EMBL" id="SCEB01214286">
    <property type="protein sequence ID" value="RXM36219.1"/>
    <property type="molecule type" value="Genomic_DNA"/>
</dbReference>
<dbReference type="PROSITE" id="PS51671">
    <property type="entry name" value="ACT"/>
    <property type="match status" value="1"/>
</dbReference>
<dbReference type="AlphaFoldDB" id="A0A444UM01"/>
<dbReference type="Gene3D" id="1.10.8.270">
    <property type="entry name" value="putative rabgap domain of human tbc1 domain family member 14 like domains"/>
    <property type="match status" value="1"/>
</dbReference>
<dbReference type="GO" id="GO:0005096">
    <property type="term" value="F:GTPase activator activity"/>
    <property type="evidence" value="ECO:0007669"/>
    <property type="project" value="UniProtKB-KW"/>
</dbReference>